<accession>A0A803NU56</accession>
<dbReference type="Proteomes" id="UP000596661">
    <property type="component" value="Chromosome 2"/>
</dbReference>
<dbReference type="AlphaFoldDB" id="A0A803NU56"/>
<organism evidence="1 2">
    <name type="scientific">Cannabis sativa</name>
    <name type="common">Hemp</name>
    <name type="synonym">Marijuana</name>
    <dbReference type="NCBI Taxonomy" id="3483"/>
    <lineage>
        <taxon>Eukaryota</taxon>
        <taxon>Viridiplantae</taxon>
        <taxon>Streptophyta</taxon>
        <taxon>Embryophyta</taxon>
        <taxon>Tracheophyta</taxon>
        <taxon>Spermatophyta</taxon>
        <taxon>Magnoliopsida</taxon>
        <taxon>eudicotyledons</taxon>
        <taxon>Gunneridae</taxon>
        <taxon>Pentapetalae</taxon>
        <taxon>rosids</taxon>
        <taxon>fabids</taxon>
        <taxon>Rosales</taxon>
        <taxon>Cannabaceae</taxon>
        <taxon>Cannabis</taxon>
    </lineage>
</organism>
<protein>
    <submittedName>
        <fullName evidence="1">Uncharacterized protein</fullName>
    </submittedName>
</protein>
<proteinExistence type="predicted"/>
<name>A0A803NU56_CANSA</name>
<keyword evidence="2" id="KW-1185">Reference proteome</keyword>
<reference evidence="1" key="1">
    <citation type="submission" date="2018-11" db="EMBL/GenBank/DDBJ databases">
        <authorList>
            <person name="Grassa J C."/>
        </authorList>
    </citation>
    <scope>NUCLEOTIDE SEQUENCE [LARGE SCALE GENOMIC DNA]</scope>
</reference>
<sequence length="115" mass="13113">MLPFIRLSRCSLPCTVKPSVVGFFVRHRPIPHTHITATASGLRIQQPFSHLLRYNCGGPTFDGNGDGRGEYDNIGDEVNCPRCSKKMTVFFSNRPPSRLRVERWEFSRPLKLEPL</sequence>
<evidence type="ECO:0000313" key="2">
    <source>
        <dbReference type="Proteomes" id="UP000596661"/>
    </source>
</evidence>
<dbReference type="Gramene" id="evm.model.02.1575">
    <property type="protein sequence ID" value="cds.evm.model.02.1575"/>
    <property type="gene ID" value="evm.TU.02.1575"/>
</dbReference>
<reference evidence="1" key="2">
    <citation type="submission" date="2021-03" db="UniProtKB">
        <authorList>
            <consortium name="EnsemblPlants"/>
        </authorList>
    </citation>
    <scope>IDENTIFICATION</scope>
</reference>
<evidence type="ECO:0000313" key="1">
    <source>
        <dbReference type="EnsemblPlants" id="cds.evm.model.02.1575"/>
    </source>
</evidence>
<dbReference type="EnsemblPlants" id="evm.model.02.1575">
    <property type="protein sequence ID" value="cds.evm.model.02.1575"/>
    <property type="gene ID" value="evm.TU.02.1575"/>
</dbReference>
<dbReference type="EMBL" id="UZAU01000206">
    <property type="status" value="NOT_ANNOTATED_CDS"/>
    <property type="molecule type" value="Genomic_DNA"/>
</dbReference>